<name>A0A8S9JQH0_BRACR</name>
<dbReference type="EMBL" id="QGKY02000246">
    <property type="protein sequence ID" value="KAF2584405.1"/>
    <property type="molecule type" value="Genomic_DNA"/>
</dbReference>
<feature type="transmembrane region" description="Helical" evidence="5">
    <location>
        <begin position="55"/>
        <end position="75"/>
    </location>
</feature>
<feature type="region of interest" description="Disordered" evidence="4">
    <location>
        <begin position="689"/>
        <end position="937"/>
    </location>
</feature>
<feature type="compositionally biased region" description="Basic and acidic residues" evidence="4">
    <location>
        <begin position="690"/>
        <end position="705"/>
    </location>
</feature>
<dbReference type="CDD" id="cd01098">
    <property type="entry name" value="PAN_AP_plant"/>
    <property type="match status" value="1"/>
</dbReference>
<evidence type="ECO:0000313" key="8">
    <source>
        <dbReference type="EMBL" id="KAF2584405.1"/>
    </source>
</evidence>
<feature type="compositionally biased region" description="Basic residues" evidence="4">
    <location>
        <begin position="836"/>
        <end position="845"/>
    </location>
</feature>
<feature type="compositionally biased region" description="Basic and acidic residues" evidence="4">
    <location>
        <begin position="658"/>
        <end position="676"/>
    </location>
</feature>
<keyword evidence="1 6" id="KW-0732">Signal</keyword>
<evidence type="ECO:0000256" key="1">
    <source>
        <dbReference type="ARBA" id="ARBA00022729"/>
    </source>
</evidence>
<dbReference type="SUPFAM" id="SSF51110">
    <property type="entry name" value="alpha-D-mannose-specific plant lectins"/>
    <property type="match status" value="1"/>
</dbReference>
<evidence type="ECO:0000256" key="6">
    <source>
        <dbReference type="SAM" id="SignalP"/>
    </source>
</evidence>
<feature type="compositionally biased region" description="Basic and acidic residues" evidence="4">
    <location>
        <begin position="878"/>
        <end position="887"/>
    </location>
</feature>
<feature type="compositionally biased region" description="Basic and acidic residues" evidence="4">
    <location>
        <begin position="755"/>
        <end position="775"/>
    </location>
</feature>
<keyword evidence="5" id="KW-1133">Transmembrane helix</keyword>
<keyword evidence="3" id="KW-0325">Glycoprotein</keyword>
<feature type="signal peptide" evidence="6">
    <location>
        <begin position="1"/>
        <end position="22"/>
    </location>
</feature>
<evidence type="ECO:0000256" key="2">
    <source>
        <dbReference type="ARBA" id="ARBA00023157"/>
    </source>
</evidence>
<evidence type="ECO:0000256" key="4">
    <source>
        <dbReference type="SAM" id="MobiDB-lite"/>
    </source>
</evidence>
<reference evidence="8" key="1">
    <citation type="submission" date="2019-12" db="EMBL/GenBank/DDBJ databases">
        <title>Genome sequencing and annotation of Brassica cretica.</title>
        <authorList>
            <person name="Studholme D.J."/>
            <person name="Sarris P.F."/>
        </authorList>
    </citation>
    <scope>NUCLEOTIDE SEQUENCE</scope>
    <source>
        <strain evidence="8">PFS-102/07</strain>
        <tissue evidence="8">Leaf</tissue>
    </source>
</reference>
<evidence type="ECO:0000259" key="7">
    <source>
        <dbReference type="PROSITE" id="PS50927"/>
    </source>
</evidence>
<feature type="region of interest" description="Disordered" evidence="4">
    <location>
        <begin position="648"/>
        <end position="676"/>
    </location>
</feature>
<dbReference type="Gene3D" id="2.90.10.10">
    <property type="entry name" value="Bulb-type lectin domain"/>
    <property type="match status" value="1"/>
</dbReference>
<comment type="caution">
    <text evidence="8">The sequence shown here is derived from an EMBL/GenBank/DDBJ whole genome shotgun (WGS) entry which is preliminary data.</text>
</comment>
<dbReference type="PANTHER" id="PTHR47976">
    <property type="entry name" value="G-TYPE LECTIN S-RECEPTOR-LIKE SERINE/THREONINE-PROTEIN KINASE SD2-5"/>
    <property type="match status" value="1"/>
</dbReference>
<dbReference type="PANTHER" id="PTHR47976:SF1">
    <property type="entry name" value="G-TYPE LECTIN S-RECEPTOR-LIKE SERINE_THREONINE-PROTEIN KINASE SD2-5"/>
    <property type="match status" value="1"/>
</dbReference>
<dbReference type="AlphaFoldDB" id="A0A8S9JQH0"/>
<dbReference type="CDD" id="cd00028">
    <property type="entry name" value="B_lectin"/>
    <property type="match status" value="1"/>
</dbReference>
<dbReference type="Pfam" id="PF01453">
    <property type="entry name" value="B_lectin"/>
    <property type="match status" value="1"/>
</dbReference>
<feature type="chain" id="PRO_5035947166" description="Bulb-type lectin domain-containing protein" evidence="6">
    <location>
        <begin position="23"/>
        <end position="975"/>
    </location>
</feature>
<dbReference type="PROSITE" id="PS50927">
    <property type="entry name" value="BULB_LECTIN"/>
    <property type="match status" value="1"/>
</dbReference>
<accession>A0A8S9JQH0</accession>
<feature type="compositionally biased region" description="Basic and acidic residues" evidence="4">
    <location>
        <begin position="534"/>
        <end position="544"/>
    </location>
</feature>
<feature type="compositionally biased region" description="Basic and acidic residues" evidence="4">
    <location>
        <begin position="729"/>
        <end position="748"/>
    </location>
</feature>
<dbReference type="SMART" id="SM00108">
    <property type="entry name" value="B_lectin"/>
    <property type="match status" value="1"/>
</dbReference>
<feature type="compositionally biased region" description="Basic and acidic residues" evidence="4">
    <location>
        <begin position="552"/>
        <end position="567"/>
    </location>
</feature>
<feature type="region of interest" description="Disordered" evidence="4">
    <location>
        <begin position="534"/>
        <end position="628"/>
    </location>
</feature>
<evidence type="ECO:0000256" key="3">
    <source>
        <dbReference type="ARBA" id="ARBA00023180"/>
    </source>
</evidence>
<protein>
    <recommendedName>
        <fullName evidence="7">Bulb-type lectin domain-containing protein</fullName>
    </recommendedName>
</protein>
<feature type="domain" description="Bulb-type lectin" evidence="7">
    <location>
        <begin position="33"/>
        <end position="156"/>
    </location>
</feature>
<keyword evidence="2" id="KW-1015">Disulfide bond</keyword>
<dbReference type="InterPro" id="IPR001480">
    <property type="entry name" value="Bulb-type_lectin_dom"/>
</dbReference>
<dbReference type="InterPro" id="IPR051343">
    <property type="entry name" value="G-type_lectin_kinases/EP1-like"/>
</dbReference>
<keyword evidence="5" id="KW-0812">Transmembrane</keyword>
<dbReference type="InterPro" id="IPR036426">
    <property type="entry name" value="Bulb-type_lectin_dom_sf"/>
</dbReference>
<keyword evidence="5" id="KW-0472">Membrane</keyword>
<gene>
    <name evidence="8" type="ORF">F2Q70_00034100</name>
</gene>
<sequence length="975" mass="108472">MRGFFIIFLTTCLTLFPHPLHGGVPYTGSISPGFEGTQMNYINNNGIFLESNSSAFGFGFVTTPASVTLFTLSIVHRSSSRLIWSANRASPVSNSDKLQFQDNGNVVLRGEGGGGGGPEVWRLDNSGKNASRIELRDSGNLVVVSGDGASIWESFEHPTDTLITNQVLKEGMELTSNASSTSNMTYSLEIKSGDMFLSVNSLTPQVYWSMRSDRGRIIYKYGGVVTSSSLLGNSWMFFDDKQSLLWQFLISSESRDDNATWIAVLGNNGVISFTSLGSGVSAAADSSKKIPTDQCATPEPCSPYYLCSVSKACQCVSGLSSDCKTGIDTSPCKKTNNNAALSVKLVNAGDSVDYFALGFASPFPKKTNLDSCKEFCNTNCSCLGLFFQNSSGNCFLFDWIGSFKSSGRGGSGFVSYIKVVTNDLGVIKNKRDGDGKHFPYIVIIITVLAAVFIICVLIFAAFRIHRRMKARLLASQETTHSFVNILPFIGRRLNSLIKVRLSTSTVSMIFPYQISIHRQHLTISPILRQHRSLTDTTHEKHKSLDGSVALPSERKKDVASERRDPFFRPDNYQNGLREHQRGLASKDKSDDVRHASRSDIKDDRAERKEFHLQPKHKSSRGRPQPIFNEGDTIVMKIKRENLVQGVGHQNGEAAAAPKKTEVTEKHKRSSTETEDKLVLGFKQESFFKGYKHENGEEHAPQKVEDNLSMPPKPRSKRTPSIDSVRRHRSDHERRENTVPVREGTEKDSSAGNIKGGRDGYDPARKFEERETERMMKSLPPPPYVKPSGKAKIEKPEASANPKARVDGEEGNCPDTDKKVSEAGQHQVNDIDDQSLKRRSSRRKHIVQTGDGDDTRSSRRREHSRKGLQVLVDEDEKDSEEKMMDKLLMHYSKKPSSYEESKSRRSHHRKAEGEEIHHPARSLSLPSEQFAGPSEPAKTFARAASFQPERSEAKHVHPKLPDYEDLAARFAELKGR</sequence>
<feature type="compositionally biased region" description="Basic and acidic residues" evidence="4">
    <location>
        <begin position="576"/>
        <end position="612"/>
    </location>
</feature>
<organism evidence="8">
    <name type="scientific">Brassica cretica</name>
    <name type="common">Mustard</name>
    <dbReference type="NCBI Taxonomy" id="69181"/>
    <lineage>
        <taxon>Eukaryota</taxon>
        <taxon>Viridiplantae</taxon>
        <taxon>Streptophyta</taxon>
        <taxon>Embryophyta</taxon>
        <taxon>Tracheophyta</taxon>
        <taxon>Spermatophyta</taxon>
        <taxon>Magnoliopsida</taxon>
        <taxon>eudicotyledons</taxon>
        <taxon>Gunneridae</taxon>
        <taxon>Pentapetalae</taxon>
        <taxon>rosids</taxon>
        <taxon>malvids</taxon>
        <taxon>Brassicales</taxon>
        <taxon>Brassicaceae</taxon>
        <taxon>Brassiceae</taxon>
        <taxon>Brassica</taxon>
    </lineage>
</organism>
<feature type="transmembrane region" description="Helical" evidence="5">
    <location>
        <begin position="438"/>
        <end position="462"/>
    </location>
</feature>
<proteinExistence type="predicted"/>
<feature type="transmembrane region" description="Helical" evidence="5">
    <location>
        <begin position="218"/>
        <end position="238"/>
    </location>
</feature>
<evidence type="ECO:0000256" key="5">
    <source>
        <dbReference type="SAM" id="Phobius"/>
    </source>
</evidence>